<dbReference type="RefSeq" id="WP_238549894.1">
    <property type="nucleotide sequence ID" value="NZ_ATLK01000001.1"/>
</dbReference>
<reference evidence="1 2" key="1">
    <citation type="journal article" date="2014" name="Appl. Environ. Microbiol.">
        <title>Genomic encyclopedia of type strains of the genus Bifidobacterium.</title>
        <authorList>
            <person name="Milani C."/>
            <person name="Lugli G.A."/>
            <person name="Duranti S."/>
            <person name="Turroni F."/>
            <person name="Bottacini F."/>
            <person name="Mangifesta M."/>
            <person name="Sanchez B."/>
            <person name="Viappiani A."/>
            <person name="Mancabelli L."/>
            <person name="Taminiau B."/>
            <person name="Delcenserie V."/>
            <person name="Barrangou R."/>
            <person name="Margolles A."/>
            <person name="van Sinderen D."/>
            <person name="Ventura M."/>
        </authorList>
    </citation>
    <scope>NUCLEOTIDE SEQUENCE [LARGE SCALE GENOMIC DNA]</scope>
    <source>
        <strain evidence="1 2">DSM 19703</strain>
    </source>
</reference>
<dbReference type="eggNOG" id="ENOG502ZX0Y">
    <property type="taxonomic scope" value="Bacteria"/>
</dbReference>
<organism evidence="1 2">
    <name type="scientific">Bifidobacterium bombi DSM 19703</name>
    <dbReference type="NCBI Taxonomy" id="1341695"/>
    <lineage>
        <taxon>Bacteria</taxon>
        <taxon>Bacillati</taxon>
        <taxon>Actinomycetota</taxon>
        <taxon>Actinomycetes</taxon>
        <taxon>Bifidobacteriales</taxon>
        <taxon>Bifidobacteriaceae</taxon>
        <taxon>Bifidobacterium</taxon>
    </lineage>
</organism>
<proteinExistence type="predicted"/>
<name>A0A080N3E8_9BIFI</name>
<protein>
    <submittedName>
        <fullName evidence="1">Uncharacterized protein</fullName>
    </submittedName>
</protein>
<gene>
    <name evidence="1" type="ORF">BBOMB_1070</name>
</gene>
<evidence type="ECO:0000313" key="2">
    <source>
        <dbReference type="Proteomes" id="UP000028730"/>
    </source>
</evidence>
<dbReference type="EMBL" id="ATLK01000001">
    <property type="protein sequence ID" value="KFF31683.1"/>
    <property type="molecule type" value="Genomic_DNA"/>
</dbReference>
<accession>A0A080N3E8</accession>
<dbReference type="Proteomes" id="UP000028730">
    <property type="component" value="Unassembled WGS sequence"/>
</dbReference>
<sequence length="103" mass="11818">MSQRQTLCTLQHELIHARYRDVGCAGRNGVRNELRAQRETALALIDPMGYRTAEQMYEGDKWLMSVELGVTLQVLSDYQTLLREWCCQGHSLQQRYADASVNA</sequence>
<comment type="caution">
    <text evidence="1">The sequence shown here is derived from an EMBL/GenBank/DDBJ whole genome shotgun (WGS) entry which is preliminary data.</text>
</comment>
<dbReference type="AlphaFoldDB" id="A0A080N3E8"/>
<keyword evidence="2" id="KW-1185">Reference proteome</keyword>
<evidence type="ECO:0000313" key="1">
    <source>
        <dbReference type="EMBL" id="KFF31683.1"/>
    </source>
</evidence>